<dbReference type="RefSeq" id="WP_344825276.1">
    <property type="nucleotide sequence ID" value="NZ_BAABEZ010000022.1"/>
</dbReference>
<dbReference type="Proteomes" id="UP001501410">
    <property type="component" value="Unassembled WGS sequence"/>
</dbReference>
<reference evidence="2" key="1">
    <citation type="journal article" date="2019" name="Int. J. Syst. Evol. Microbiol.">
        <title>The Global Catalogue of Microorganisms (GCM) 10K type strain sequencing project: providing services to taxonomists for standard genome sequencing and annotation.</title>
        <authorList>
            <consortium name="The Broad Institute Genomics Platform"/>
            <consortium name="The Broad Institute Genome Sequencing Center for Infectious Disease"/>
            <person name="Wu L."/>
            <person name="Ma J."/>
        </authorList>
    </citation>
    <scope>NUCLEOTIDE SEQUENCE [LARGE SCALE GENOMIC DNA]</scope>
    <source>
        <strain evidence="2">JCM 31921</strain>
    </source>
</reference>
<evidence type="ECO:0000313" key="1">
    <source>
        <dbReference type="EMBL" id="GAA4454482.1"/>
    </source>
</evidence>
<dbReference type="EMBL" id="BAABEZ010000022">
    <property type="protein sequence ID" value="GAA4454482.1"/>
    <property type="molecule type" value="Genomic_DNA"/>
</dbReference>
<accession>A0ABP8MS46</accession>
<proteinExistence type="predicted"/>
<protein>
    <submittedName>
        <fullName evidence="1">DUF6496 domain-containing protein</fullName>
    </submittedName>
</protein>
<gene>
    <name evidence="1" type="ORF">GCM10023092_16560</name>
</gene>
<dbReference type="InterPro" id="IPR045468">
    <property type="entry name" value="DUF6496"/>
</dbReference>
<organism evidence="1 2">
    <name type="scientific">Rurimicrobium arvi</name>
    <dbReference type="NCBI Taxonomy" id="2049916"/>
    <lineage>
        <taxon>Bacteria</taxon>
        <taxon>Pseudomonadati</taxon>
        <taxon>Bacteroidota</taxon>
        <taxon>Chitinophagia</taxon>
        <taxon>Chitinophagales</taxon>
        <taxon>Chitinophagaceae</taxon>
        <taxon>Rurimicrobium</taxon>
    </lineage>
</organism>
<evidence type="ECO:0000313" key="2">
    <source>
        <dbReference type="Proteomes" id="UP001501410"/>
    </source>
</evidence>
<dbReference type="Pfam" id="PF20106">
    <property type="entry name" value="DUF6496"/>
    <property type="match status" value="1"/>
</dbReference>
<keyword evidence="2" id="KW-1185">Reference proteome</keyword>
<name>A0ABP8MS46_9BACT</name>
<sequence length="60" mass="6369">MAKAAKGTKDKVEKVMHEFKDGTLKSGGSGKTVKSRKQAIAIGLSEAREAGEKVPAKKKK</sequence>
<comment type="caution">
    <text evidence="1">The sequence shown here is derived from an EMBL/GenBank/DDBJ whole genome shotgun (WGS) entry which is preliminary data.</text>
</comment>